<organism evidence="1 2">
    <name type="scientific">Candidatus Sungbacteria bacterium RIFCSPHIGHO2_02_FULL_53_17</name>
    <dbReference type="NCBI Taxonomy" id="1802275"/>
    <lineage>
        <taxon>Bacteria</taxon>
        <taxon>Candidatus Sungiibacteriota</taxon>
    </lineage>
</organism>
<dbReference type="EMBL" id="MHQN01000025">
    <property type="protein sequence ID" value="OHA03042.1"/>
    <property type="molecule type" value="Genomic_DNA"/>
</dbReference>
<dbReference type="Gene3D" id="3.30.460.40">
    <property type="match status" value="1"/>
</dbReference>
<gene>
    <name evidence="1" type="ORF">A3C92_00535</name>
</gene>
<dbReference type="Proteomes" id="UP000177177">
    <property type="component" value="Unassembled WGS sequence"/>
</dbReference>
<dbReference type="AlphaFoldDB" id="A0A1G2KWR2"/>
<evidence type="ECO:0000313" key="1">
    <source>
        <dbReference type="EMBL" id="OHA03042.1"/>
    </source>
</evidence>
<dbReference type="InterPro" id="IPR043519">
    <property type="entry name" value="NT_sf"/>
</dbReference>
<comment type="caution">
    <text evidence="1">The sequence shown here is derived from an EMBL/GenBank/DDBJ whole genome shotgun (WGS) entry which is preliminary data.</text>
</comment>
<sequence>MEEIDPRHLLIRVAQILEQLDIPYAITGGMAVFVWARPRFTADIDIIVLMEQRHVALLAEALQALNEASYIDTAMMRRALERHGEFNFIDGATGVKVDFFVMEGTPFDRSQLDRRMLQHILGHRVYFVSPEDLILSKLLWFQSGESAKQYEDLASIVRMQPKLDWKYLRRWATIHKTFAILDSLKKQSG</sequence>
<dbReference type="InterPro" id="IPR014942">
    <property type="entry name" value="AbiEii"/>
</dbReference>
<accession>A0A1G2KWR2</accession>
<protein>
    <submittedName>
        <fullName evidence="1">Uncharacterized protein</fullName>
    </submittedName>
</protein>
<dbReference type="Pfam" id="PF08843">
    <property type="entry name" value="AbiEii"/>
    <property type="match status" value="1"/>
</dbReference>
<evidence type="ECO:0000313" key="2">
    <source>
        <dbReference type="Proteomes" id="UP000177177"/>
    </source>
</evidence>
<reference evidence="1 2" key="1">
    <citation type="journal article" date="2016" name="Nat. Commun.">
        <title>Thousands of microbial genomes shed light on interconnected biogeochemical processes in an aquifer system.</title>
        <authorList>
            <person name="Anantharaman K."/>
            <person name="Brown C.T."/>
            <person name="Hug L.A."/>
            <person name="Sharon I."/>
            <person name="Castelle C.J."/>
            <person name="Probst A.J."/>
            <person name="Thomas B.C."/>
            <person name="Singh A."/>
            <person name="Wilkins M.J."/>
            <person name="Karaoz U."/>
            <person name="Brodie E.L."/>
            <person name="Williams K.H."/>
            <person name="Hubbard S.S."/>
            <person name="Banfield J.F."/>
        </authorList>
    </citation>
    <scope>NUCLEOTIDE SEQUENCE [LARGE SCALE GENOMIC DNA]</scope>
</reference>
<name>A0A1G2KWR2_9BACT</name>
<dbReference type="SUPFAM" id="SSF81301">
    <property type="entry name" value="Nucleotidyltransferase"/>
    <property type="match status" value="1"/>
</dbReference>
<proteinExistence type="predicted"/>